<evidence type="ECO:0000313" key="4">
    <source>
        <dbReference type="Proteomes" id="UP000326912"/>
    </source>
</evidence>
<name>A0A5J4KLX5_9CHLR</name>
<comment type="caution">
    <text evidence="3">The sequence shown here is derived from an EMBL/GenBank/DDBJ whole genome shotgun (WGS) entry which is preliminary data.</text>
</comment>
<accession>A0A5J4KLX5</accession>
<feature type="compositionally biased region" description="Polar residues" evidence="1">
    <location>
        <begin position="60"/>
        <end position="71"/>
    </location>
</feature>
<proteinExistence type="predicted"/>
<reference evidence="3 4" key="1">
    <citation type="submission" date="2019-10" db="EMBL/GenBank/DDBJ databases">
        <title>Dictyobacter vulcani sp. nov., within the class Ktedonobacteria, isolated from soil of volcanic Mt. Zao.</title>
        <authorList>
            <person name="Zheng Y."/>
            <person name="Wang C.M."/>
            <person name="Sakai Y."/>
            <person name="Abe K."/>
            <person name="Yokota A."/>
            <person name="Yabe S."/>
        </authorList>
    </citation>
    <scope>NUCLEOTIDE SEQUENCE [LARGE SCALE GENOMIC DNA]</scope>
    <source>
        <strain evidence="3 4">W12</strain>
    </source>
</reference>
<dbReference type="RefSeq" id="WP_151755422.1">
    <property type="nucleotide sequence ID" value="NZ_BKZW01000001.1"/>
</dbReference>
<dbReference type="Proteomes" id="UP000326912">
    <property type="component" value="Unassembled WGS sequence"/>
</dbReference>
<dbReference type="EMBL" id="BKZW01000001">
    <property type="protein sequence ID" value="GER87417.1"/>
    <property type="molecule type" value="Genomic_DNA"/>
</dbReference>
<dbReference type="AlphaFoldDB" id="A0A5J4KLX5"/>
<feature type="transmembrane region" description="Helical" evidence="2">
    <location>
        <begin position="20"/>
        <end position="41"/>
    </location>
</feature>
<evidence type="ECO:0000313" key="3">
    <source>
        <dbReference type="EMBL" id="GER87417.1"/>
    </source>
</evidence>
<keyword evidence="2" id="KW-0472">Membrane</keyword>
<feature type="region of interest" description="Disordered" evidence="1">
    <location>
        <begin position="50"/>
        <end position="71"/>
    </location>
</feature>
<organism evidence="3 4">
    <name type="scientific">Dictyobacter vulcani</name>
    <dbReference type="NCBI Taxonomy" id="2607529"/>
    <lineage>
        <taxon>Bacteria</taxon>
        <taxon>Bacillati</taxon>
        <taxon>Chloroflexota</taxon>
        <taxon>Ktedonobacteria</taxon>
        <taxon>Ktedonobacterales</taxon>
        <taxon>Dictyobacteraceae</taxon>
        <taxon>Dictyobacter</taxon>
    </lineage>
</organism>
<keyword evidence="2" id="KW-0812">Transmembrane</keyword>
<keyword evidence="2" id="KW-1133">Transmembrane helix</keyword>
<evidence type="ECO:0000256" key="2">
    <source>
        <dbReference type="SAM" id="Phobius"/>
    </source>
</evidence>
<protein>
    <submittedName>
        <fullName evidence="3">Uncharacterized protein</fullName>
    </submittedName>
</protein>
<keyword evidence="4" id="KW-1185">Reference proteome</keyword>
<sequence>MHIERTLFVVPGINLPVATSFLINIITLLVFLYALVAFDLLPSGKQFAASKVQPAKGKNAGSTQSGAATPK</sequence>
<evidence type="ECO:0000256" key="1">
    <source>
        <dbReference type="SAM" id="MobiDB-lite"/>
    </source>
</evidence>
<gene>
    <name evidence="3" type="ORF">KDW_15790</name>
</gene>